<gene>
    <name evidence="1" type="ORF">BPT24_180</name>
</gene>
<dbReference type="EMBL" id="LC168164">
    <property type="protein sequence ID" value="BAV39305.1"/>
    <property type="molecule type" value="Genomic_DNA"/>
</dbReference>
<protein>
    <submittedName>
        <fullName evidence="1">Uncharacterized protein</fullName>
    </submittedName>
</protein>
<reference evidence="1 2" key="1">
    <citation type="submission" date="2016-07" db="EMBL/GenBank/DDBJ databases">
        <title>Characterization of three bacteriophages infecting bacteria isolated from shrimp culture pond water.</title>
        <authorList>
            <person name="Khoa H.V."/>
        </authorList>
    </citation>
    <scope>NUCLEOTIDE SEQUENCE [LARGE SCALE GENOMIC DNA]</scope>
</reference>
<proteinExistence type="predicted"/>
<evidence type="ECO:0000313" key="2">
    <source>
        <dbReference type="Proteomes" id="UP000224877"/>
    </source>
</evidence>
<organism evidence="1 2">
    <name type="scientific">Tenacibaculum phage pT24</name>
    <dbReference type="NCBI Taxonomy" id="1880590"/>
    <lineage>
        <taxon>Viruses</taxon>
        <taxon>Duplodnaviria</taxon>
        <taxon>Heunggongvirae</taxon>
        <taxon>Uroviricota</taxon>
        <taxon>Caudoviricetes</taxon>
        <taxon>Kungbxnavirus</taxon>
        <taxon>Kungbxnavirus pT24</taxon>
    </lineage>
</organism>
<dbReference type="Proteomes" id="UP000224877">
    <property type="component" value="Segment"/>
</dbReference>
<name>A0A1B4XWX3_9CAUD</name>
<sequence>MKNLSTGMYVKKNGEKSASIEVASFQNGFAILSDGKYLKIDELMRDWMQPSVRLAPDFRTGDELTRGLPSDTDIIQPQQQIPNAPNVNVPISNESGNKTTIIPSQKQIVHEKVVEKVIYKNPLLDGVDQDSPSFSLVSNLMALSKDETVNVDISFQHIFDFNIEKVVKTAKTMGVDPSLVSKIILSTDEGMNVLVGVLTSIIEKIGEE</sequence>
<keyword evidence="2" id="KW-1185">Reference proteome</keyword>
<accession>A0A1B4XWX3</accession>
<evidence type="ECO:0000313" key="1">
    <source>
        <dbReference type="EMBL" id="BAV39305.1"/>
    </source>
</evidence>